<name>A0A5N5U6M4_9EURY</name>
<feature type="domain" description="DUF7508" evidence="2">
    <location>
        <begin position="1"/>
        <end position="78"/>
    </location>
</feature>
<dbReference type="OrthoDB" id="103534at2157"/>
<dbReference type="Proteomes" id="UP000326865">
    <property type="component" value="Unassembled WGS sequence"/>
</dbReference>
<organism evidence="4 7">
    <name type="scientific">Halosegnis rubeus</name>
    <dbReference type="NCBI Taxonomy" id="2212850"/>
    <lineage>
        <taxon>Archaea</taxon>
        <taxon>Methanobacteriati</taxon>
        <taxon>Methanobacteriota</taxon>
        <taxon>Stenosarchaea group</taxon>
        <taxon>Halobacteria</taxon>
        <taxon>Halobacteriales</taxon>
        <taxon>Natronomonadaceae</taxon>
        <taxon>Halosegnis</taxon>
    </lineage>
</organism>
<dbReference type="RefSeq" id="WP_152120485.1">
    <property type="nucleotide sequence ID" value="NZ_QJOW01000004.1"/>
</dbReference>
<sequence>MPLRKAWSDLTRATVASAPDRYGVIEFGTGGEIETVEAGMIRDVLKETLTYGDHEQVRWETAQHRDHAERLAREHRDRLSS</sequence>
<dbReference type="EMBL" id="QMDY01000003">
    <property type="protein sequence ID" value="KAB7519004.1"/>
    <property type="molecule type" value="Genomic_DNA"/>
</dbReference>
<dbReference type="EMBL" id="QJOW01000004">
    <property type="protein sequence ID" value="KAB7514148.1"/>
    <property type="molecule type" value="Genomic_DNA"/>
</dbReference>
<dbReference type="AlphaFoldDB" id="A0A5N5U6M4"/>
<reference evidence="6 7" key="1">
    <citation type="submission" date="2019-10" db="EMBL/GenBank/DDBJ databases">
        <title>Unraveling microbial dark matter from salterns through culturing: the case of the genus Halosegnis.</title>
        <authorList>
            <person name="Duran-Viseras A."/>
            <person name="Andrei A.-S."/>
            <person name="Vera-Gargallo B."/>
            <person name="Ghai R."/>
            <person name="Sanchez-Porro C."/>
            <person name="Ventosa A."/>
        </authorList>
    </citation>
    <scope>NUCLEOTIDE SEQUENCE [LARGE SCALE GENOMIC DNA]</scope>
    <source>
        <strain evidence="4 7">F17-44</strain>
        <strain evidence="3 8">F18-79</strain>
        <strain evidence="5 6">F19-13</strain>
    </source>
</reference>
<evidence type="ECO:0000313" key="3">
    <source>
        <dbReference type="EMBL" id="KAB7513745.1"/>
    </source>
</evidence>
<evidence type="ECO:0000313" key="5">
    <source>
        <dbReference type="EMBL" id="KAB7519004.1"/>
    </source>
</evidence>
<dbReference type="EMBL" id="QKKZ01000003">
    <property type="protein sequence ID" value="KAB7513745.1"/>
    <property type="molecule type" value="Genomic_DNA"/>
</dbReference>
<keyword evidence="8" id="KW-1185">Reference proteome</keyword>
<protein>
    <recommendedName>
        <fullName evidence="2">DUF7508 domain-containing protein</fullName>
    </recommendedName>
</protein>
<evidence type="ECO:0000313" key="4">
    <source>
        <dbReference type="EMBL" id="KAB7514148.1"/>
    </source>
</evidence>
<accession>A0A5N5U6M4</accession>
<evidence type="ECO:0000313" key="7">
    <source>
        <dbReference type="Proteomes" id="UP000326302"/>
    </source>
</evidence>
<proteinExistence type="predicted"/>
<accession>A0A5N5U5C9</accession>
<dbReference type="InterPro" id="IPR055930">
    <property type="entry name" value="DUF7508"/>
</dbReference>
<evidence type="ECO:0000259" key="2">
    <source>
        <dbReference type="Pfam" id="PF24348"/>
    </source>
</evidence>
<dbReference type="Proteomes" id="UP000326207">
    <property type="component" value="Unassembled WGS sequence"/>
</dbReference>
<comment type="caution">
    <text evidence="4">The sequence shown here is derived from an EMBL/GenBank/DDBJ whole genome shotgun (WGS) entry which is preliminary data.</text>
</comment>
<evidence type="ECO:0000313" key="6">
    <source>
        <dbReference type="Proteomes" id="UP000326207"/>
    </source>
</evidence>
<gene>
    <name evidence="3" type="ORF">DM867_07990</name>
    <name evidence="4" type="ORF">DMP03_09660</name>
    <name evidence="5" type="ORF">DP108_07615</name>
</gene>
<evidence type="ECO:0000256" key="1">
    <source>
        <dbReference type="SAM" id="MobiDB-lite"/>
    </source>
</evidence>
<evidence type="ECO:0000313" key="8">
    <source>
        <dbReference type="Proteomes" id="UP000326865"/>
    </source>
</evidence>
<dbReference type="Proteomes" id="UP000326302">
    <property type="component" value="Unassembled WGS sequence"/>
</dbReference>
<feature type="region of interest" description="Disordered" evidence="1">
    <location>
        <begin position="60"/>
        <end position="81"/>
    </location>
</feature>
<dbReference type="Pfam" id="PF24348">
    <property type="entry name" value="DUF7508"/>
    <property type="match status" value="1"/>
</dbReference>
<accession>A0A5N5UJU1</accession>